<dbReference type="EMBL" id="JAPWIE010000002">
    <property type="protein sequence ID" value="MCZ4550094.1"/>
    <property type="molecule type" value="Genomic_DNA"/>
</dbReference>
<evidence type="ECO:0000256" key="1">
    <source>
        <dbReference type="SAM" id="MobiDB-lite"/>
    </source>
</evidence>
<feature type="compositionally biased region" description="Basic and acidic residues" evidence="1">
    <location>
        <begin position="790"/>
        <end position="802"/>
    </location>
</feature>
<feature type="region of interest" description="Disordered" evidence="1">
    <location>
        <begin position="757"/>
        <end position="802"/>
    </location>
</feature>
<dbReference type="SUPFAM" id="SSF52540">
    <property type="entry name" value="P-loop containing nucleoside triphosphate hydrolases"/>
    <property type="match status" value="1"/>
</dbReference>
<evidence type="ECO:0000313" key="3">
    <source>
        <dbReference type="Proteomes" id="UP001067235"/>
    </source>
</evidence>
<organism evidence="2 3">
    <name type="scientific">Gordonia rubripertincta</name>
    <name type="common">Rhodococcus corallinus</name>
    <dbReference type="NCBI Taxonomy" id="36822"/>
    <lineage>
        <taxon>Bacteria</taxon>
        <taxon>Bacillati</taxon>
        <taxon>Actinomycetota</taxon>
        <taxon>Actinomycetes</taxon>
        <taxon>Mycobacteriales</taxon>
        <taxon>Gordoniaceae</taxon>
        <taxon>Gordonia</taxon>
    </lineage>
</organism>
<dbReference type="Pfam" id="PF13481">
    <property type="entry name" value="AAA_25"/>
    <property type="match status" value="1"/>
</dbReference>
<dbReference type="Proteomes" id="UP001067235">
    <property type="component" value="Unassembled WGS sequence"/>
</dbReference>
<gene>
    <name evidence="2" type="ORF">O4213_08870</name>
</gene>
<protein>
    <submittedName>
        <fullName evidence="2">AAA family ATPase</fullName>
    </submittedName>
</protein>
<comment type="caution">
    <text evidence="2">The sequence shown here is derived from an EMBL/GenBank/DDBJ whole genome shotgun (WGS) entry which is preliminary data.</text>
</comment>
<dbReference type="Gene3D" id="3.40.50.300">
    <property type="entry name" value="P-loop containing nucleotide triphosphate hydrolases"/>
    <property type="match status" value="1"/>
</dbReference>
<name>A0ABT4MSU9_GORRU</name>
<proteinExistence type="predicted"/>
<evidence type="ECO:0000313" key="2">
    <source>
        <dbReference type="EMBL" id="MCZ4550094.1"/>
    </source>
</evidence>
<accession>A0ABT4MSU9</accession>
<sequence length="802" mass="85929">MTTVPQPRKSKPTRKPKHVSRTQPPSLYDVLASLGHLDDAIVSVNTKPAGGTGQFRATTRTVGSLRDWTPPDDVNVWFSPNPLKQILPPGLRGSRTEVARGQTLYADLDVKDGALGSLAECELVVDKLSAALGTRPAVCVYSGHGLQPIWRIATPDEIADDGTAWMVMSGRWAALVRESVGNVNPSAATDSTFNIDRILRCPGSTNWKFPDDPVPATCVLDSDARSLAAAELDAMLPPVDVAVAPAGERGSLVQADELFGSLRGGAMSAEVSEKVNEVLRAVEAGADRHSTMNSAVQGLVRLGARGHRGVPAALAFVQTAFAQVSSSRADPEEFDRSLRGALRIVAADGVMDFYTGAVFDEDGALREDSWLHRQMQIVRGESAADSAGDESVAFGSSWCPADVANALTGDGPPVPTVLSRDDGACLFYAGKVHSVHGESESGKSWVVQCAAAQLLLGDGSVLYVDFEDDVAGVANRLVQLGVPREVLSNRARFVYVHPEESLSGAPAQEAFEALVSQPFTLAVVDGVTDAMGVFGYSLKDNDDIAAWQRELPRRIASRTGAAVACVDHVTKDADTRGRFSIGGQHKIAGLDGAAFVVEVEQPFGVGMAGAASIRVGKDRPGHVRKMGVGWRKADRTQRVGTFHLDSTVPGSLAWRLEAPNEVVGEPKAGSTDGESVFRPTWFMEQVSRYWEETENPAERTQNKTVTAMCAERKAAGKKENRQRWREAIDLLVAEEFALVEVGPRNANCHRIVKPYRQAADPHSGSPASQTVTVRREVSDEDSGEGPEVVFKFDRADRAGTVP</sequence>
<feature type="compositionally biased region" description="Basic residues" evidence="1">
    <location>
        <begin position="8"/>
        <end position="20"/>
    </location>
</feature>
<dbReference type="InterPro" id="IPR027417">
    <property type="entry name" value="P-loop_NTPase"/>
</dbReference>
<feature type="region of interest" description="Disordered" evidence="1">
    <location>
        <begin position="1"/>
        <end position="24"/>
    </location>
</feature>
<keyword evidence="3" id="KW-1185">Reference proteome</keyword>
<reference evidence="2" key="1">
    <citation type="submission" date="2022-12" db="EMBL/GenBank/DDBJ databases">
        <authorList>
            <person name="Krivoruchko A.V."/>
            <person name="Elkin A."/>
        </authorList>
    </citation>
    <scope>NUCLEOTIDE SEQUENCE</scope>
    <source>
        <strain evidence="2">IEGM 1388</strain>
    </source>
</reference>
<dbReference type="RefSeq" id="WP_301570633.1">
    <property type="nucleotide sequence ID" value="NZ_JAPWIE010000002.1"/>
</dbReference>